<proteinExistence type="predicted"/>
<dbReference type="GO" id="GO:0060271">
    <property type="term" value="P:cilium assembly"/>
    <property type="evidence" value="ECO:0007669"/>
    <property type="project" value="TreeGrafter"/>
</dbReference>
<evidence type="ECO:0000313" key="3">
    <source>
        <dbReference type="WBParaSite" id="maker-uti_cns_0005975-snap-gene-0.8-mRNA-1"/>
    </source>
</evidence>
<organism evidence="2 3">
    <name type="scientific">Macrostomum lignano</name>
    <dbReference type="NCBI Taxonomy" id="282301"/>
    <lineage>
        <taxon>Eukaryota</taxon>
        <taxon>Metazoa</taxon>
        <taxon>Spiralia</taxon>
        <taxon>Lophotrochozoa</taxon>
        <taxon>Platyhelminthes</taxon>
        <taxon>Rhabditophora</taxon>
        <taxon>Macrostomorpha</taxon>
        <taxon>Macrostomida</taxon>
        <taxon>Macrostomidae</taxon>
        <taxon>Macrostomum</taxon>
    </lineage>
</organism>
<dbReference type="WBParaSite" id="maker-uti_cns_0005975-snap-gene-0.8-mRNA-1">
    <property type="protein sequence ID" value="maker-uti_cns_0005975-snap-gene-0.8-mRNA-1"/>
    <property type="gene ID" value="maker-uti_cns_0005975-snap-gene-0.8"/>
</dbReference>
<dbReference type="InterPro" id="IPR036249">
    <property type="entry name" value="Thioredoxin-like_sf"/>
</dbReference>
<dbReference type="AlphaFoldDB" id="A0A1I8HG70"/>
<dbReference type="PANTHER" id="PTHR14684">
    <property type="entry name" value="THIOREDOXIN DOMAIN-CONTAINING PROTEIN 15"/>
    <property type="match status" value="1"/>
</dbReference>
<protein>
    <submittedName>
        <fullName evidence="3">Thioredoxin domain-containing protein</fullName>
    </submittedName>
</protein>
<sequence length="497" mass="52647">MLFRHTIVSFLMFDHTAVCVILLLAICQFGSILHSSQAEAISKLSSLAEQSKYESEEHDKASLYPDVVSQSESSVSESPLDASQSESSKSESSSDASQSESNDSESSLDASQSESSDSESPLDASQSELSRSESSSEVNQSNVSSSRQLSNGSQSASNASQFQPPPNLSARSKRRFNCSHRARLANESTVQNSVTLISSSDFAELRAALTAKPAPAPVDGLGSVGGNASNGSGQIGTNQSIQCAVLLYYLPYCPYSVALAPHFNALARAFPGLHFFAAEADKVSPFYANYTTSMAPHIRIYRDREYAGVNISLRKLDSLIPELANLTGHKPLPNVSLTESDFAGPQQQEMQQQQQQQQTCWWSYTWPHSRSPQPKSAAKPQALVSDHMRRIRHVNFVRMGINGGSAAAAAAAAAAATFPGGVGGPTTFAAAQTSTVAAPAMANHVDIGGALLSTSPPGTTETSSTSPSSATTVLASLNFADCDRLLDPFAMFDDALG</sequence>
<dbReference type="SUPFAM" id="SSF52833">
    <property type="entry name" value="Thioredoxin-like"/>
    <property type="match status" value="1"/>
</dbReference>
<evidence type="ECO:0000256" key="1">
    <source>
        <dbReference type="SAM" id="MobiDB-lite"/>
    </source>
</evidence>
<reference evidence="3" key="1">
    <citation type="submission" date="2016-11" db="UniProtKB">
        <authorList>
            <consortium name="WormBaseParasite"/>
        </authorList>
    </citation>
    <scope>IDENTIFICATION</scope>
</reference>
<evidence type="ECO:0000313" key="2">
    <source>
        <dbReference type="Proteomes" id="UP000095280"/>
    </source>
</evidence>
<dbReference type="GO" id="GO:0005929">
    <property type="term" value="C:cilium"/>
    <property type="evidence" value="ECO:0007669"/>
    <property type="project" value="TreeGrafter"/>
</dbReference>
<name>A0A1I8HG70_9PLAT</name>
<dbReference type="Proteomes" id="UP000095280">
    <property type="component" value="Unplaced"/>
</dbReference>
<keyword evidence="2" id="KW-1185">Reference proteome</keyword>
<dbReference type="PANTHER" id="PTHR14684:SF2">
    <property type="entry name" value="THIOREDOXIN DOMAIN-CONTAINING PROTEIN 15"/>
    <property type="match status" value="1"/>
</dbReference>
<accession>A0A1I8HG70</accession>
<dbReference type="InterPro" id="IPR042418">
    <property type="entry name" value="TXNDC15"/>
</dbReference>
<feature type="compositionally biased region" description="Basic and acidic residues" evidence="1">
    <location>
        <begin position="51"/>
        <end position="61"/>
    </location>
</feature>
<dbReference type="Gene3D" id="3.40.30.10">
    <property type="entry name" value="Glutaredoxin"/>
    <property type="match status" value="1"/>
</dbReference>
<feature type="region of interest" description="Disordered" evidence="1">
    <location>
        <begin position="50"/>
        <end position="172"/>
    </location>
</feature>
<feature type="compositionally biased region" description="Low complexity" evidence="1">
    <location>
        <begin position="67"/>
        <end position="161"/>
    </location>
</feature>